<dbReference type="PANTHER" id="PTHR43539:SF78">
    <property type="entry name" value="FLAVIN-CONTAINING MONOOXYGENASE"/>
    <property type="match status" value="1"/>
</dbReference>
<dbReference type="PANTHER" id="PTHR43539">
    <property type="entry name" value="FLAVIN-BINDING MONOOXYGENASE-LIKE PROTEIN (AFU_ORTHOLOGUE AFUA_4G09220)"/>
    <property type="match status" value="1"/>
</dbReference>
<dbReference type="Gene3D" id="3.50.50.60">
    <property type="entry name" value="FAD/NAD(P)-binding domain"/>
    <property type="match status" value="1"/>
</dbReference>
<feature type="non-terminal residue" evidence="2">
    <location>
        <position position="137"/>
    </location>
</feature>
<dbReference type="Proteomes" id="UP001597083">
    <property type="component" value="Unassembled WGS sequence"/>
</dbReference>
<keyword evidence="3" id="KW-1185">Reference proteome</keyword>
<dbReference type="SUPFAM" id="SSF51905">
    <property type="entry name" value="FAD/NAD(P)-binding domain"/>
    <property type="match status" value="1"/>
</dbReference>
<keyword evidence="1" id="KW-0560">Oxidoreductase</keyword>
<proteinExistence type="predicted"/>
<dbReference type="InterPro" id="IPR050982">
    <property type="entry name" value="Auxin_biosynth/cation_transpt"/>
</dbReference>
<sequence>MPEVLPDGACRWPGGHFPVVVIGGGQAGLSISHHLRERGIEHVVIEAGRAGREWRERRWDSFCLVTPNWQCRLPGFHYSGPDPDGFMGRDEIVRYIEEYVALTRPPLVEGVRVTRLRRAGDGTFLLSTTSGDLTADQ</sequence>
<name>A0ABW3CFG9_9ACTN</name>
<dbReference type="EMBL" id="JBHTIR010001270">
    <property type="protein sequence ID" value="MFD0852346.1"/>
    <property type="molecule type" value="Genomic_DNA"/>
</dbReference>
<evidence type="ECO:0000313" key="2">
    <source>
        <dbReference type="EMBL" id="MFD0852346.1"/>
    </source>
</evidence>
<protein>
    <submittedName>
        <fullName evidence="2">NAD(P)-binding domain-containing protein</fullName>
    </submittedName>
</protein>
<dbReference type="Pfam" id="PF13738">
    <property type="entry name" value="Pyr_redox_3"/>
    <property type="match status" value="1"/>
</dbReference>
<evidence type="ECO:0000256" key="1">
    <source>
        <dbReference type="ARBA" id="ARBA00023002"/>
    </source>
</evidence>
<evidence type="ECO:0000313" key="3">
    <source>
        <dbReference type="Proteomes" id="UP001597083"/>
    </source>
</evidence>
<reference evidence="3" key="1">
    <citation type="journal article" date="2019" name="Int. J. Syst. Evol. Microbiol.">
        <title>The Global Catalogue of Microorganisms (GCM) 10K type strain sequencing project: providing services to taxonomists for standard genome sequencing and annotation.</title>
        <authorList>
            <consortium name="The Broad Institute Genomics Platform"/>
            <consortium name="The Broad Institute Genome Sequencing Center for Infectious Disease"/>
            <person name="Wu L."/>
            <person name="Ma J."/>
        </authorList>
    </citation>
    <scope>NUCLEOTIDE SEQUENCE [LARGE SCALE GENOMIC DNA]</scope>
    <source>
        <strain evidence="3">JCM 31696</strain>
    </source>
</reference>
<dbReference type="InterPro" id="IPR036188">
    <property type="entry name" value="FAD/NAD-bd_sf"/>
</dbReference>
<comment type="caution">
    <text evidence="2">The sequence shown here is derived from an EMBL/GenBank/DDBJ whole genome shotgun (WGS) entry which is preliminary data.</text>
</comment>
<gene>
    <name evidence="2" type="ORF">ACFQ07_08935</name>
</gene>
<organism evidence="2 3">
    <name type="scientific">Actinomadura adrarensis</name>
    <dbReference type="NCBI Taxonomy" id="1819600"/>
    <lineage>
        <taxon>Bacteria</taxon>
        <taxon>Bacillati</taxon>
        <taxon>Actinomycetota</taxon>
        <taxon>Actinomycetes</taxon>
        <taxon>Streptosporangiales</taxon>
        <taxon>Thermomonosporaceae</taxon>
        <taxon>Actinomadura</taxon>
    </lineage>
</organism>
<accession>A0ABW3CFG9</accession>